<feature type="region of interest" description="Disordered" evidence="6">
    <location>
        <begin position="1"/>
        <end position="87"/>
    </location>
</feature>
<gene>
    <name evidence="8" type="ORF">G7Z17_g4366</name>
</gene>
<comment type="subcellular location">
    <subcellularLocation>
        <location evidence="1">Nucleus</location>
    </subcellularLocation>
</comment>
<dbReference type="GO" id="GO:0045944">
    <property type="term" value="P:positive regulation of transcription by RNA polymerase II"/>
    <property type="evidence" value="ECO:0007669"/>
    <property type="project" value="TreeGrafter"/>
</dbReference>
<name>A0A9P5LCQ8_9HYPO</name>
<organism evidence="8 9">
    <name type="scientific">Cylindrodendrum hubeiense</name>
    <dbReference type="NCBI Taxonomy" id="595255"/>
    <lineage>
        <taxon>Eukaryota</taxon>
        <taxon>Fungi</taxon>
        <taxon>Dikarya</taxon>
        <taxon>Ascomycota</taxon>
        <taxon>Pezizomycotina</taxon>
        <taxon>Sordariomycetes</taxon>
        <taxon>Hypocreomycetidae</taxon>
        <taxon>Hypocreales</taxon>
        <taxon>Nectriaceae</taxon>
        <taxon>Cylindrodendrum</taxon>
    </lineage>
</organism>
<dbReference type="InterPro" id="IPR051711">
    <property type="entry name" value="Stress_Response_Reg"/>
</dbReference>
<dbReference type="GO" id="GO:0043565">
    <property type="term" value="F:sequence-specific DNA binding"/>
    <property type="evidence" value="ECO:0007669"/>
    <property type="project" value="TreeGrafter"/>
</dbReference>
<evidence type="ECO:0000256" key="4">
    <source>
        <dbReference type="ARBA" id="ARBA00023163"/>
    </source>
</evidence>
<keyword evidence="2" id="KW-0805">Transcription regulation</keyword>
<dbReference type="CDD" id="cd12148">
    <property type="entry name" value="fungal_TF_MHR"/>
    <property type="match status" value="1"/>
</dbReference>
<dbReference type="SMART" id="SM00906">
    <property type="entry name" value="Fungal_trans"/>
    <property type="match status" value="1"/>
</dbReference>
<evidence type="ECO:0000256" key="1">
    <source>
        <dbReference type="ARBA" id="ARBA00004123"/>
    </source>
</evidence>
<dbReference type="OrthoDB" id="3548654at2759"/>
<dbReference type="PANTHER" id="PTHR47540:SF6">
    <property type="entry name" value="ZN(II)2CYS6 TRANSCRIPTION FACTOR (EUROFUNG)"/>
    <property type="match status" value="1"/>
</dbReference>
<evidence type="ECO:0000256" key="3">
    <source>
        <dbReference type="ARBA" id="ARBA00023125"/>
    </source>
</evidence>
<keyword evidence="9" id="KW-1185">Reference proteome</keyword>
<dbReference type="GO" id="GO:0005634">
    <property type="term" value="C:nucleus"/>
    <property type="evidence" value="ECO:0007669"/>
    <property type="project" value="UniProtKB-SubCell"/>
</dbReference>
<dbReference type="EMBL" id="JAANBB010000061">
    <property type="protein sequence ID" value="KAF7552408.1"/>
    <property type="molecule type" value="Genomic_DNA"/>
</dbReference>
<evidence type="ECO:0000256" key="5">
    <source>
        <dbReference type="ARBA" id="ARBA00023242"/>
    </source>
</evidence>
<keyword evidence="3" id="KW-0238">DNA-binding</keyword>
<feature type="compositionally biased region" description="Polar residues" evidence="6">
    <location>
        <begin position="66"/>
        <end position="87"/>
    </location>
</feature>
<dbReference type="AlphaFoldDB" id="A0A9P5LCQ8"/>
<reference evidence="8" key="1">
    <citation type="submission" date="2020-03" db="EMBL/GenBank/DDBJ databases">
        <title>Draft Genome Sequence of Cylindrodendrum hubeiense.</title>
        <authorList>
            <person name="Buettner E."/>
            <person name="Kellner H."/>
        </authorList>
    </citation>
    <scope>NUCLEOTIDE SEQUENCE</scope>
    <source>
        <strain evidence="8">IHI 201604</strain>
    </source>
</reference>
<protein>
    <recommendedName>
        <fullName evidence="7">Xylanolytic transcriptional activator regulatory domain-containing protein</fullName>
    </recommendedName>
</protein>
<dbReference type="GO" id="GO:0006351">
    <property type="term" value="P:DNA-templated transcription"/>
    <property type="evidence" value="ECO:0007669"/>
    <property type="project" value="InterPro"/>
</dbReference>
<accession>A0A9P5LCQ8</accession>
<evidence type="ECO:0000259" key="7">
    <source>
        <dbReference type="SMART" id="SM00906"/>
    </source>
</evidence>
<sequence length="372" mass="41562">MESPPASGRGRRANNAYLQELQRAAARSSNLNDSGRVTPKALDEATPLVSGHEDGATPYQLPGFTPVSQPTPESATEPSNPLASVKSSYVSDDKGRLRWLGESSTWSFSRKTLMVIRDHLKASDLPDVAINEESRAYDLDWGSKPFDDAANFHNLPSIDHATYLIESLKFHVGQLFHLFDERNFRHKIREFYANPAKYAGQNRIWYVQFLAVLALAKAVGTNPPKGSRTLPGSEFFTRAMSLMPDSSYLFNDALTAIEALCVIALYLQSADMRNSAYIYTGQATRMSLVFGLHRERPTDGVWSPETASRCHKVWWTVYILDRNFSSTMGVPMSIHEEDITTPMPDRDGAQNDVALYIHVRISGLISQVIRSK</sequence>
<dbReference type="Proteomes" id="UP000722485">
    <property type="component" value="Unassembled WGS sequence"/>
</dbReference>
<evidence type="ECO:0000313" key="8">
    <source>
        <dbReference type="EMBL" id="KAF7552408.1"/>
    </source>
</evidence>
<feature type="domain" description="Xylanolytic transcriptional activator regulatory" evidence="7">
    <location>
        <begin position="276"/>
        <end position="350"/>
    </location>
</feature>
<evidence type="ECO:0000313" key="9">
    <source>
        <dbReference type="Proteomes" id="UP000722485"/>
    </source>
</evidence>
<evidence type="ECO:0000256" key="6">
    <source>
        <dbReference type="SAM" id="MobiDB-lite"/>
    </source>
</evidence>
<keyword evidence="5" id="KW-0539">Nucleus</keyword>
<dbReference type="Pfam" id="PF04082">
    <property type="entry name" value="Fungal_trans"/>
    <property type="match status" value="1"/>
</dbReference>
<comment type="caution">
    <text evidence="8">The sequence shown here is derived from an EMBL/GenBank/DDBJ whole genome shotgun (WGS) entry which is preliminary data.</text>
</comment>
<dbReference type="PANTHER" id="PTHR47540">
    <property type="entry name" value="THIAMINE REPRESSIBLE GENES REGULATORY PROTEIN THI5"/>
    <property type="match status" value="1"/>
</dbReference>
<evidence type="ECO:0000256" key="2">
    <source>
        <dbReference type="ARBA" id="ARBA00023015"/>
    </source>
</evidence>
<dbReference type="GO" id="GO:0008270">
    <property type="term" value="F:zinc ion binding"/>
    <property type="evidence" value="ECO:0007669"/>
    <property type="project" value="InterPro"/>
</dbReference>
<keyword evidence="4" id="KW-0804">Transcription</keyword>
<proteinExistence type="predicted"/>
<dbReference type="InterPro" id="IPR007219">
    <property type="entry name" value="XnlR_reg_dom"/>
</dbReference>